<dbReference type="AlphaFoldDB" id="A0A4R4AX53"/>
<dbReference type="Proteomes" id="UP000295285">
    <property type="component" value="Unassembled WGS sequence"/>
</dbReference>
<organism evidence="2 3">
    <name type="scientific">Bacillus thuringiensis</name>
    <dbReference type="NCBI Taxonomy" id="1428"/>
    <lineage>
        <taxon>Bacteria</taxon>
        <taxon>Bacillati</taxon>
        <taxon>Bacillota</taxon>
        <taxon>Bacilli</taxon>
        <taxon>Bacillales</taxon>
        <taxon>Bacillaceae</taxon>
        <taxon>Bacillus</taxon>
        <taxon>Bacillus cereus group</taxon>
    </lineage>
</organism>
<proteinExistence type="predicted"/>
<feature type="transmembrane region" description="Helical" evidence="1">
    <location>
        <begin position="7"/>
        <end position="23"/>
    </location>
</feature>
<keyword evidence="1" id="KW-1133">Transmembrane helix</keyword>
<feature type="transmembrane region" description="Helical" evidence="1">
    <location>
        <begin position="29"/>
        <end position="48"/>
    </location>
</feature>
<evidence type="ECO:0000313" key="3">
    <source>
        <dbReference type="Proteomes" id="UP000295285"/>
    </source>
</evidence>
<accession>A0A4R4AX53</accession>
<keyword evidence="1" id="KW-0472">Membrane</keyword>
<evidence type="ECO:0000256" key="1">
    <source>
        <dbReference type="SAM" id="Phobius"/>
    </source>
</evidence>
<sequence length="53" mass="6395">MFTKKQIIFFILLFPLYLLIDYLTNYNSIVERTMLILIVITSFSMLVYNNIKK</sequence>
<gene>
    <name evidence="2" type="ORF">EC910_1375</name>
</gene>
<keyword evidence="1" id="KW-0812">Transmembrane</keyword>
<comment type="caution">
    <text evidence="2">The sequence shown here is derived from an EMBL/GenBank/DDBJ whole genome shotgun (WGS) entry which is preliminary data.</text>
</comment>
<name>A0A4R4AX53_BACTU</name>
<protein>
    <submittedName>
        <fullName evidence="2">Uncharacterized protein</fullName>
    </submittedName>
</protein>
<reference evidence="2 3" key="1">
    <citation type="submission" date="2019-03" db="EMBL/GenBank/DDBJ databases">
        <title>Above-ground endophytic microbial communities from plants in different locations in the United States.</title>
        <authorList>
            <person name="Frank C."/>
        </authorList>
    </citation>
    <scope>NUCLEOTIDE SEQUENCE [LARGE SCALE GENOMIC DNA]</scope>
    <source>
        <strain evidence="2 3">LP_2_YM</strain>
    </source>
</reference>
<evidence type="ECO:0000313" key="2">
    <source>
        <dbReference type="EMBL" id="TCW44588.1"/>
    </source>
</evidence>
<dbReference type="EMBL" id="SMDG01000037">
    <property type="protein sequence ID" value="TCW44588.1"/>
    <property type="molecule type" value="Genomic_DNA"/>
</dbReference>